<comment type="caution">
    <text evidence="4">The sequence shown here is derived from an EMBL/GenBank/DDBJ whole genome shotgun (WGS) entry which is preliminary data.</text>
</comment>
<sequence>MSKSKPKSAAQSSGKPGAKSGAKSAAKPGVKSAGNSGAKRPVNPLLQEKRRRITPGVVIVAVVVLAIIAAVGVDYWRKNSSVEVSSNGRTEPTVITGPGTAGKGVTVGKVGAKAHIDIYLDFRCPHCAEFEEATGPTVDKLVEDGTATLTYWPMTFVNPDASPRLANAFAAAAANGKALTFADEMYADFSKAWTTDQLLQLGKELGIDDAKFQTAVRDNTYQGWLQSVGQAATERKVEGTPTVFVNDKMLTGDQLTVEGIQAAVGATS</sequence>
<keyword evidence="2" id="KW-1133">Transmembrane helix</keyword>
<reference evidence="4 5" key="1">
    <citation type="journal article" date="2019" name="Int. J. Syst. Evol. Microbiol.">
        <title>The Global Catalogue of Microorganisms (GCM) 10K type strain sequencing project: providing services to taxonomists for standard genome sequencing and annotation.</title>
        <authorList>
            <consortium name="The Broad Institute Genomics Platform"/>
            <consortium name="The Broad Institute Genome Sequencing Center for Infectious Disease"/>
            <person name="Wu L."/>
            <person name="Ma J."/>
        </authorList>
    </citation>
    <scope>NUCLEOTIDE SEQUENCE [LARGE SCALE GENOMIC DNA]</scope>
    <source>
        <strain evidence="4 5">JCM 14969</strain>
    </source>
</reference>
<feature type="region of interest" description="Disordered" evidence="1">
    <location>
        <begin position="1"/>
        <end position="43"/>
    </location>
</feature>
<evidence type="ECO:0000256" key="2">
    <source>
        <dbReference type="SAM" id="Phobius"/>
    </source>
</evidence>
<evidence type="ECO:0000259" key="3">
    <source>
        <dbReference type="Pfam" id="PF13462"/>
    </source>
</evidence>
<dbReference type="CDD" id="cd02972">
    <property type="entry name" value="DsbA_family"/>
    <property type="match status" value="1"/>
</dbReference>
<keyword evidence="5" id="KW-1185">Reference proteome</keyword>
<dbReference type="InterPro" id="IPR036249">
    <property type="entry name" value="Thioredoxin-like_sf"/>
</dbReference>
<evidence type="ECO:0000313" key="4">
    <source>
        <dbReference type="EMBL" id="GAA1613058.1"/>
    </source>
</evidence>
<gene>
    <name evidence="4" type="ORF">GCM10009789_79130</name>
</gene>
<keyword evidence="2" id="KW-0812">Transmembrane</keyword>
<feature type="compositionally biased region" description="Low complexity" evidence="1">
    <location>
        <begin position="7"/>
        <end position="34"/>
    </location>
</feature>
<dbReference type="Pfam" id="PF13462">
    <property type="entry name" value="Thioredoxin_4"/>
    <property type="match status" value="1"/>
</dbReference>
<keyword evidence="2" id="KW-0472">Membrane</keyword>
<dbReference type="Gene3D" id="3.40.30.10">
    <property type="entry name" value="Glutaredoxin"/>
    <property type="match status" value="1"/>
</dbReference>
<feature type="domain" description="Thioredoxin-like fold" evidence="3">
    <location>
        <begin position="102"/>
        <end position="264"/>
    </location>
</feature>
<name>A0ABN2ENQ3_9ACTN</name>
<dbReference type="RefSeq" id="WP_344221889.1">
    <property type="nucleotide sequence ID" value="NZ_BAAAOS010000063.1"/>
</dbReference>
<evidence type="ECO:0000313" key="5">
    <source>
        <dbReference type="Proteomes" id="UP001500393"/>
    </source>
</evidence>
<dbReference type="SUPFAM" id="SSF52833">
    <property type="entry name" value="Thioredoxin-like"/>
    <property type="match status" value="1"/>
</dbReference>
<dbReference type="InterPro" id="IPR050824">
    <property type="entry name" value="Thiol_disulfide_DsbA"/>
</dbReference>
<dbReference type="PANTHER" id="PTHR35891:SF3">
    <property type="entry name" value="THIOL:DISULFIDE INTERCHANGE PROTEIN DSBL"/>
    <property type="match status" value="1"/>
</dbReference>
<protein>
    <recommendedName>
        <fullName evidence="3">Thioredoxin-like fold domain-containing protein</fullName>
    </recommendedName>
</protein>
<proteinExistence type="predicted"/>
<organism evidence="4 5">
    <name type="scientific">Kribbella sancticallisti</name>
    <dbReference type="NCBI Taxonomy" id="460087"/>
    <lineage>
        <taxon>Bacteria</taxon>
        <taxon>Bacillati</taxon>
        <taxon>Actinomycetota</taxon>
        <taxon>Actinomycetes</taxon>
        <taxon>Propionibacteriales</taxon>
        <taxon>Kribbellaceae</taxon>
        <taxon>Kribbella</taxon>
    </lineage>
</organism>
<dbReference type="Proteomes" id="UP001500393">
    <property type="component" value="Unassembled WGS sequence"/>
</dbReference>
<accession>A0ABN2ENQ3</accession>
<dbReference type="InterPro" id="IPR012336">
    <property type="entry name" value="Thioredoxin-like_fold"/>
</dbReference>
<dbReference type="EMBL" id="BAAAOS010000063">
    <property type="protein sequence ID" value="GAA1613058.1"/>
    <property type="molecule type" value="Genomic_DNA"/>
</dbReference>
<feature type="transmembrane region" description="Helical" evidence="2">
    <location>
        <begin position="56"/>
        <end position="76"/>
    </location>
</feature>
<dbReference type="PANTHER" id="PTHR35891">
    <property type="entry name" value="THIOL:DISULFIDE INTERCHANGE PROTEIN DSBA"/>
    <property type="match status" value="1"/>
</dbReference>
<evidence type="ECO:0000256" key="1">
    <source>
        <dbReference type="SAM" id="MobiDB-lite"/>
    </source>
</evidence>